<proteinExistence type="predicted"/>
<dbReference type="InterPro" id="IPR018511">
    <property type="entry name" value="Hemolysin-typ_Ca-bd_CS"/>
</dbReference>
<comment type="subcellular location">
    <subcellularLocation>
        <location evidence="1">Secreted</location>
    </subcellularLocation>
</comment>
<feature type="compositionally biased region" description="Acidic residues" evidence="3">
    <location>
        <begin position="175"/>
        <end position="188"/>
    </location>
</feature>
<dbReference type="InterPro" id="IPR050557">
    <property type="entry name" value="RTX_toxin/Mannuronan_C5-epim"/>
</dbReference>
<dbReference type="PANTHER" id="PTHR38340:SF1">
    <property type="entry name" value="S-LAYER PROTEIN"/>
    <property type="match status" value="1"/>
</dbReference>
<dbReference type="RefSeq" id="WP_203527433.1">
    <property type="nucleotide sequence ID" value="NZ_CP083374.1"/>
</dbReference>
<evidence type="ECO:0000259" key="4">
    <source>
        <dbReference type="Pfam" id="PF17892"/>
    </source>
</evidence>
<feature type="region of interest" description="Disordered" evidence="3">
    <location>
        <begin position="50"/>
        <end position="199"/>
    </location>
</feature>
<reference evidence="5 6" key="1">
    <citation type="submission" date="2020-01" db="EMBL/GenBank/DDBJ databases">
        <title>Draft genome assembly of Ensifer adhaerens T173.</title>
        <authorList>
            <person name="Craig J.E."/>
            <person name="Stinchcombe J.R."/>
        </authorList>
    </citation>
    <scope>NUCLEOTIDE SEQUENCE [LARGE SCALE GENOMIC DNA]</scope>
    <source>
        <strain evidence="5 6">T173</strain>
    </source>
</reference>
<dbReference type="InterPro" id="IPR001343">
    <property type="entry name" value="Hemolysn_Ca-bd"/>
</dbReference>
<organism evidence="5 6">
    <name type="scientific">Ensifer canadensis</name>
    <dbReference type="NCBI Taxonomy" id="555315"/>
    <lineage>
        <taxon>Bacteria</taxon>
        <taxon>Pseudomonadati</taxon>
        <taxon>Pseudomonadota</taxon>
        <taxon>Alphaproteobacteria</taxon>
        <taxon>Hyphomicrobiales</taxon>
        <taxon>Rhizobiaceae</taxon>
        <taxon>Sinorhizobium/Ensifer group</taxon>
        <taxon>Ensifer</taxon>
    </lineage>
</organism>
<dbReference type="GO" id="GO:0005576">
    <property type="term" value="C:extracellular region"/>
    <property type="evidence" value="ECO:0007669"/>
    <property type="project" value="UniProtKB-SubCell"/>
</dbReference>
<feature type="compositionally biased region" description="Basic and acidic residues" evidence="3">
    <location>
        <begin position="367"/>
        <end position="376"/>
    </location>
</feature>
<evidence type="ECO:0000256" key="2">
    <source>
        <dbReference type="ARBA" id="ARBA00022525"/>
    </source>
</evidence>
<evidence type="ECO:0000313" key="5">
    <source>
        <dbReference type="EMBL" id="MBM3090339.1"/>
    </source>
</evidence>
<dbReference type="Pfam" id="PF00353">
    <property type="entry name" value="HemolysinCabind"/>
    <property type="match status" value="7"/>
</dbReference>
<feature type="region of interest" description="Disordered" evidence="3">
    <location>
        <begin position="1"/>
        <end position="26"/>
    </location>
</feature>
<accession>A0AAW4FH59</accession>
<dbReference type="Pfam" id="PF17892">
    <property type="entry name" value="Cadherin_5"/>
    <property type="match status" value="1"/>
</dbReference>
<dbReference type="EMBL" id="WXFA01000003">
    <property type="protein sequence ID" value="MBM3090339.1"/>
    <property type="molecule type" value="Genomic_DNA"/>
</dbReference>
<dbReference type="Proteomes" id="UP000744980">
    <property type="component" value="Unassembled WGS sequence"/>
</dbReference>
<feature type="compositionally biased region" description="Basic and acidic residues" evidence="3">
    <location>
        <begin position="79"/>
        <end position="91"/>
    </location>
</feature>
<dbReference type="AlphaFoldDB" id="A0AAW4FH59"/>
<dbReference type="Gene3D" id="2.150.10.10">
    <property type="entry name" value="Serralysin-like metalloprotease, C-terminal"/>
    <property type="match status" value="4"/>
</dbReference>
<dbReference type="PANTHER" id="PTHR38340">
    <property type="entry name" value="S-LAYER PROTEIN"/>
    <property type="match status" value="1"/>
</dbReference>
<name>A0AAW4FH59_9HYPH</name>
<keyword evidence="6" id="KW-1185">Reference proteome</keyword>
<feature type="region of interest" description="Disordered" evidence="3">
    <location>
        <begin position="360"/>
        <end position="428"/>
    </location>
</feature>
<keyword evidence="2" id="KW-0964">Secreted</keyword>
<feature type="domain" description="Cadherin-like" evidence="4">
    <location>
        <begin position="190"/>
        <end position="280"/>
    </location>
</feature>
<evidence type="ECO:0000313" key="6">
    <source>
        <dbReference type="Proteomes" id="UP000744980"/>
    </source>
</evidence>
<dbReference type="SUPFAM" id="SSF51120">
    <property type="entry name" value="beta-Roll"/>
    <property type="match status" value="5"/>
</dbReference>
<feature type="compositionally biased region" description="Basic and acidic residues" evidence="3">
    <location>
        <begin position="163"/>
        <end position="174"/>
    </location>
</feature>
<sequence length="833" mass="86256">MIEAKGTKTVKEEDPHQRYSLKNEEAPSRAPAVIAMFLTGFALYLKSAFSTASEPAEEQPPQAREPQEDMAPLQLVAENKPEEVKEEEAPAKKKAGGAMRNYSSQNEEMDAVDIRSPSFRPDDFSTSMSERWELESPSPVLRASNDNVASAPSVAGSPVKSFPVKDGEDDKPGGGDDDDDDDDNEDNDPVNRAPRVNGSVTLKDASGCAAVVIGLSDLLRGASDPDGNLLSVRDITVTSGTITRTAEGWLYDWTELGPVTITYQITDGQLSITQTAYFSVVSAPPIVGTLGDDLLLGTNCSDAIDGRAGDDSIDARGGADTVDGGDGNDNIVAGGGNDIIFAGIGNDVVFGGTGDDQIHGGSGNDRLFGEEGRDILSGDEGDDALHGGADDDLAFGGDGNDLVAGDEGNDAIDGGSGDDRLSGGSGNDTLLGQAGKDHLVGDEGADVLVGGGDEDIVMGGAGNDTIAGEGDLVSDQYDGGDGLDTLDYSSVSQSIIIDLGEGNAAGEEIGEDTISNFEVVLTGQGDDSVTASLGAETIATGAGDDTVKDAGGDLLPDLYDGGDGTDTLDYSSLSRSIEIDLSEGQASGAEIGEDTVANFEVVLTGQGDDSVIGSDNAETIVTGAGNDTIHDGAGADVVSAGAGNDTVMAAADSADDHYDGQSGLDTLDYSAATQGVVIDLETGIATGVDIGTDIVTSFEQIVGSAQADVFHVGQTALILEGGSGDDVFRFNMPAGSSTSDAIHHILDFMVGDRIEMSRYQIFEEIVDNLEDHFEAVYGEDVDEDALPIRMRHEGTEEHGVTRIEFDTNNDQEYEVAVTLSGHHMLVVVETAQI</sequence>
<dbReference type="GO" id="GO:0005509">
    <property type="term" value="F:calcium ion binding"/>
    <property type="evidence" value="ECO:0007669"/>
    <property type="project" value="InterPro"/>
</dbReference>
<protein>
    <submittedName>
        <fullName evidence="5">Calcium-binding protein</fullName>
    </submittedName>
</protein>
<dbReference type="InterPro" id="IPR041690">
    <property type="entry name" value="Cadherin_5"/>
</dbReference>
<evidence type="ECO:0000256" key="3">
    <source>
        <dbReference type="SAM" id="MobiDB-lite"/>
    </source>
</evidence>
<comment type="caution">
    <text evidence="5">The sequence shown here is derived from an EMBL/GenBank/DDBJ whole genome shotgun (WGS) entry which is preliminary data.</text>
</comment>
<dbReference type="PRINTS" id="PR00313">
    <property type="entry name" value="CABNDNGRPT"/>
</dbReference>
<dbReference type="PROSITE" id="PS00330">
    <property type="entry name" value="HEMOLYSIN_CALCIUM"/>
    <property type="match status" value="2"/>
</dbReference>
<gene>
    <name evidence="5" type="ORF">GFB56_05880</name>
</gene>
<dbReference type="InterPro" id="IPR011049">
    <property type="entry name" value="Serralysin-like_metalloprot_C"/>
</dbReference>
<evidence type="ECO:0000256" key="1">
    <source>
        <dbReference type="ARBA" id="ARBA00004613"/>
    </source>
</evidence>